<comment type="caution">
    <text evidence="5">The sequence shown here is derived from an EMBL/GenBank/DDBJ whole genome shotgun (WGS) entry which is preliminary data.</text>
</comment>
<name>A0ABR1J1Z7_9AGAR</name>
<evidence type="ECO:0000259" key="3">
    <source>
        <dbReference type="PROSITE" id="PS50020"/>
    </source>
</evidence>
<dbReference type="Proteomes" id="UP001498398">
    <property type="component" value="Unassembled WGS sequence"/>
</dbReference>
<dbReference type="Pfam" id="PF00397">
    <property type="entry name" value="WW"/>
    <property type="match status" value="2"/>
</dbReference>
<dbReference type="PANTHER" id="PTHR11864:SF0">
    <property type="entry name" value="PRP40 PRE-MRNA PROCESSING FACTOR 40 HOMOLOG A (YEAST)"/>
    <property type="match status" value="1"/>
</dbReference>
<feature type="region of interest" description="Disordered" evidence="2">
    <location>
        <begin position="86"/>
        <end position="151"/>
    </location>
</feature>
<accession>A0ABR1J1Z7</accession>
<evidence type="ECO:0000259" key="4">
    <source>
        <dbReference type="PROSITE" id="PS51676"/>
    </source>
</evidence>
<dbReference type="Pfam" id="PF01846">
    <property type="entry name" value="FF"/>
    <property type="match status" value="2"/>
</dbReference>
<feature type="domain" description="WW" evidence="3">
    <location>
        <begin position="47"/>
        <end position="73"/>
    </location>
</feature>
<dbReference type="EMBL" id="JBANRG010000047">
    <property type="protein sequence ID" value="KAK7445378.1"/>
    <property type="molecule type" value="Genomic_DNA"/>
</dbReference>
<dbReference type="PROSITE" id="PS51676">
    <property type="entry name" value="FF"/>
    <property type="match status" value="2"/>
</dbReference>
<dbReference type="Gene3D" id="1.10.10.440">
    <property type="entry name" value="FF domain"/>
    <property type="match status" value="4"/>
</dbReference>
<dbReference type="InterPro" id="IPR036020">
    <property type="entry name" value="WW_dom_sf"/>
</dbReference>
<dbReference type="InterPro" id="IPR036517">
    <property type="entry name" value="FF_domain_sf"/>
</dbReference>
<dbReference type="SMART" id="SM00456">
    <property type="entry name" value="WW"/>
    <property type="match status" value="2"/>
</dbReference>
<dbReference type="SMART" id="SM00441">
    <property type="entry name" value="FF"/>
    <property type="match status" value="4"/>
</dbReference>
<gene>
    <name evidence="5" type="primary">PRP40</name>
    <name evidence="5" type="ORF">VKT23_014795</name>
</gene>
<dbReference type="SUPFAM" id="SSF51045">
    <property type="entry name" value="WW domain"/>
    <property type="match status" value="2"/>
</dbReference>
<feature type="domain" description="FF" evidence="4">
    <location>
        <begin position="164"/>
        <end position="219"/>
    </location>
</feature>
<evidence type="ECO:0000313" key="5">
    <source>
        <dbReference type="EMBL" id="KAK7445378.1"/>
    </source>
</evidence>
<feature type="region of interest" description="Disordered" evidence="2">
    <location>
        <begin position="599"/>
        <end position="778"/>
    </location>
</feature>
<dbReference type="PANTHER" id="PTHR11864">
    <property type="entry name" value="PRE-MRNA-PROCESSING PROTEIN PRP40"/>
    <property type="match status" value="1"/>
</dbReference>
<evidence type="ECO:0000256" key="1">
    <source>
        <dbReference type="SAM" id="Coils"/>
    </source>
</evidence>
<feature type="domain" description="WW" evidence="3">
    <location>
        <begin position="6"/>
        <end position="33"/>
    </location>
</feature>
<dbReference type="InterPro" id="IPR001202">
    <property type="entry name" value="WW_dom"/>
</dbReference>
<feature type="compositionally biased region" description="Basic and acidic residues" evidence="2">
    <location>
        <begin position="623"/>
        <end position="766"/>
    </location>
</feature>
<dbReference type="InterPro" id="IPR002713">
    <property type="entry name" value="FF_domain"/>
</dbReference>
<keyword evidence="1" id="KW-0175">Coiled coil</keyword>
<dbReference type="InterPro" id="IPR039726">
    <property type="entry name" value="Prp40-like"/>
</dbReference>
<dbReference type="SUPFAM" id="SSF81698">
    <property type="entry name" value="FF domain"/>
    <property type="match status" value="5"/>
</dbReference>
<evidence type="ECO:0000313" key="6">
    <source>
        <dbReference type="Proteomes" id="UP001498398"/>
    </source>
</evidence>
<sequence length="778" mass="90930">MNVSVWTEHRNPEGRTYWFNTGTRESVWEKPDELKSPFERALNQTKWKEYFSGGRKYYYNTETKESKWDMPDELLLVLEKVEKEGATANQPAAAPNALPAPGPGFTPVGSSTTPTGENGQAQLNGNNLAVGPHTGGLPLSSNSVLPARPNLPDDPVIPHNGFATVEEGEKAFVHLLKKAGVDANWTWDQTMRAIITDPLYKALNTLAEKKACFEKYTNDLKVKEQQEKEARLAKLRPAIRNMLKGNPNVFHYTTFGTADKLFSQHPIWQQAKIEAERKLIFEEYVAELKQREVQESRAIRSRSVTKVVNLFKQLDVDVLTRWRTAHKLILDSEEWKNDSELQKLPTLDILLAFEDYSRVREREYEEQTRRTQVEKTRRERKAREAFKELLQELVDAGIIKARTKWKEVYPLFKDDERYLNMLGNPGSNQLELFWDVVDALDQKLEAKIAVVTEAIDKAAGKDAEAKGETKKDEEGNENEEPGQTGFTVMPETTEEEFMNAVNGTEDPAVKQFSKEEMHTIFVDLHDRALQKQAEEKRRAERKLRHLQDDLRYALRKLPEPIDLSLTYDAAVPLMEHLAEYKAIEDEESRRAAFAKFVKRQKERQREAASEDGSQSGRKRKEPYHRDDRDRERERDRDRDRERERDRERDRDRDYHRRKDYDKDRDGRSRHYRRDDYDDRRSSRDYDRDRDYKSSRHGRDDRSRRDRREYRDWDASSSGRRDRSHSVSSARKEEAPSREKREAEEKLDERAEKRPRYDDSGDEKDGSGSRADTPEEGEI</sequence>
<dbReference type="Gene3D" id="2.20.70.10">
    <property type="match status" value="2"/>
</dbReference>
<dbReference type="PROSITE" id="PS50020">
    <property type="entry name" value="WW_DOMAIN_2"/>
    <property type="match status" value="2"/>
</dbReference>
<reference evidence="5 6" key="1">
    <citation type="submission" date="2024-01" db="EMBL/GenBank/DDBJ databases">
        <title>A draft genome for the cacao thread blight pathogen Marasmiellus scandens.</title>
        <authorList>
            <person name="Baruah I.K."/>
            <person name="Leung J."/>
            <person name="Bukari Y."/>
            <person name="Amoako-Attah I."/>
            <person name="Meinhardt L.W."/>
            <person name="Bailey B.A."/>
            <person name="Cohen S.P."/>
        </authorList>
    </citation>
    <scope>NUCLEOTIDE SEQUENCE [LARGE SCALE GENOMIC DNA]</scope>
    <source>
        <strain evidence="5 6">GH-19</strain>
    </source>
</reference>
<feature type="compositionally biased region" description="Basic and acidic residues" evidence="2">
    <location>
        <begin position="459"/>
        <end position="473"/>
    </location>
</feature>
<organism evidence="5 6">
    <name type="scientific">Marasmiellus scandens</name>
    <dbReference type="NCBI Taxonomy" id="2682957"/>
    <lineage>
        <taxon>Eukaryota</taxon>
        <taxon>Fungi</taxon>
        <taxon>Dikarya</taxon>
        <taxon>Basidiomycota</taxon>
        <taxon>Agaricomycotina</taxon>
        <taxon>Agaricomycetes</taxon>
        <taxon>Agaricomycetidae</taxon>
        <taxon>Agaricales</taxon>
        <taxon>Marasmiineae</taxon>
        <taxon>Omphalotaceae</taxon>
        <taxon>Marasmiellus</taxon>
    </lineage>
</organism>
<evidence type="ECO:0000256" key="2">
    <source>
        <dbReference type="SAM" id="MobiDB-lite"/>
    </source>
</evidence>
<feature type="domain" description="FF" evidence="4">
    <location>
        <begin position="378"/>
        <end position="439"/>
    </location>
</feature>
<feature type="region of interest" description="Disordered" evidence="2">
    <location>
        <begin position="459"/>
        <end position="486"/>
    </location>
</feature>
<keyword evidence="6" id="KW-1185">Reference proteome</keyword>
<proteinExistence type="predicted"/>
<protein>
    <submittedName>
        <fullName evidence="5">U1 snRNP protein</fullName>
    </submittedName>
</protein>
<feature type="coiled-coil region" evidence="1">
    <location>
        <begin position="522"/>
        <end position="556"/>
    </location>
</feature>
<feature type="compositionally biased region" description="Polar residues" evidence="2">
    <location>
        <begin position="108"/>
        <end position="127"/>
    </location>
</feature>
<feature type="compositionally biased region" description="Low complexity" evidence="2">
    <location>
        <begin position="86"/>
        <end position="97"/>
    </location>
</feature>
<dbReference type="CDD" id="cd00201">
    <property type="entry name" value="WW"/>
    <property type="match status" value="2"/>
</dbReference>